<evidence type="ECO:0000259" key="3">
    <source>
        <dbReference type="Pfam" id="PF13340"/>
    </source>
</evidence>
<keyword evidence="5" id="KW-1185">Reference proteome</keyword>
<organism evidence="4 5">
    <name type="scientific">Pseudonocardia hispaniensis</name>
    <dbReference type="NCBI Taxonomy" id="904933"/>
    <lineage>
        <taxon>Bacteria</taxon>
        <taxon>Bacillati</taxon>
        <taxon>Actinomycetota</taxon>
        <taxon>Actinomycetes</taxon>
        <taxon>Pseudonocardiales</taxon>
        <taxon>Pseudonocardiaceae</taxon>
        <taxon>Pseudonocardia</taxon>
    </lineage>
</organism>
<evidence type="ECO:0000256" key="1">
    <source>
        <dbReference type="SAM" id="MobiDB-lite"/>
    </source>
</evidence>
<reference evidence="5" key="1">
    <citation type="journal article" date="2019" name="Int. J. Syst. Evol. Microbiol.">
        <title>The Global Catalogue of Microorganisms (GCM) 10K type strain sequencing project: providing services to taxonomists for standard genome sequencing and annotation.</title>
        <authorList>
            <consortium name="The Broad Institute Genomics Platform"/>
            <consortium name="The Broad Institute Genome Sequencing Center for Infectious Disease"/>
            <person name="Wu L."/>
            <person name="Ma J."/>
        </authorList>
    </citation>
    <scope>NUCLEOTIDE SEQUENCE [LARGE SCALE GENOMIC DNA]</scope>
    <source>
        <strain evidence="5">CCM 8391</strain>
    </source>
</reference>
<dbReference type="Proteomes" id="UP001596302">
    <property type="component" value="Unassembled WGS sequence"/>
</dbReference>
<dbReference type="InterPro" id="IPR052909">
    <property type="entry name" value="Transposase_6_like"/>
</dbReference>
<dbReference type="EMBL" id="JBHSQW010000036">
    <property type="protein sequence ID" value="MFC5996297.1"/>
    <property type="molecule type" value="Genomic_DNA"/>
</dbReference>
<dbReference type="RefSeq" id="WP_379586871.1">
    <property type="nucleotide sequence ID" value="NZ_JBHSQW010000036.1"/>
</dbReference>
<evidence type="ECO:0000313" key="5">
    <source>
        <dbReference type="Proteomes" id="UP001596302"/>
    </source>
</evidence>
<dbReference type="InterPro" id="IPR002559">
    <property type="entry name" value="Transposase_11"/>
</dbReference>
<dbReference type="PANTHER" id="PTHR46637">
    <property type="entry name" value="TIS1421-TRANSPOSASE PROTEIN A"/>
    <property type="match status" value="1"/>
</dbReference>
<feature type="domain" description="Insertion element IS402-like" evidence="3">
    <location>
        <begin position="6"/>
        <end position="78"/>
    </location>
</feature>
<dbReference type="Pfam" id="PF13340">
    <property type="entry name" value="DUF4096"/>
    <property type="match status" value="1"/>
</dbReference>
<dbReference type="InterPro" id="IPR025161">
    <property type="entry name" value="IS402-like_dom"/>
</dbReference>
<evidence type="ECO:0000259" key="2">
    <source>
        <dbReference type="Pfam" id="PF01609"/>
    </source>
</evidence>
<dbReference type="NCBIfam" id="NF033580">
    <property type="entry name" value="transpos_IS5_3"/>
    <property type="match status" value="1"/>
</dbReference>
<dbReference type="PANTHER" id="PTHR46637:SF1">
    <property type="entry name" value="BLL5188 PROTEIN"/>
    <property type="match status" value="1"/>
</dbReference>
<name>A0ABW1J6U3_9PSEU</name>
<comment type="caution">
    <text evidence="4">The sequence shown here is derived from an EMBL/GenBank/DDBJ whole genome shotgun (WGS) entry which is preliminary data.</text>
</comment>
<gene>
    <name evidence="4" type="ORF">ACFQE5_19010</name>
</gene>
<evidence type="ECO:0000313" key="4">
    <source>
        <dbReference type="EMBL" id="MFC5996297.1"/>
    </source>
</evidence>
<feature type="domain" description="Transposase IS4-like" evidence="2">
    <location>
        <begin position="92"/>
        <end position="283"/>
    </location>
</feature>
<sequence>MDRHDLTDAEWARLEPLLPDTTPRRGGRWVDHRRVLNAVFWRTRCGAPWRDLPASYGCWKTIYNRHRRWSADGTWERVLNELRRDADHSEGPDWTVAVDGALVRAHQHAAGARTARPPMSPRRSWRHSSWTQGARSNDKKPGQKRAGRPARETIGRSRGGLTSKIVLVADRRARPVSRVTVAGHRHDSLAFPAVLEQIRIGRRGPGRPRTRPSRVLGDKAFSSRAIRAHLRRRRILATIPEPDDQIRNRRQRGARGGRPPAFDPQIYKQRNCVERAINKLKGHRAVATRFDKRDYIFRGTIDVASIRIWLRDPVT</sequence>
<accession>A0ABW1J6U3</accession>
<protein>
    <submittedName>
        <fullName evidence="4">IS5 family transposase</fullName>
    </submittedName>
</protein>
<dbReference type="Pfam" id="PF01609">
    <property type="entry name" value="DDE_Tnp_1"/>
    <property type="match status" value="1"/>
</dbReference>
<feature type="region of interest" description="Disordered" evidence="1">
    <location>
        <begin position="107"/>
        <end position="158"/>
    </location>
</feature>
<proteinExistence type="predicted"/>